<dbReference type="Proteomes" id="UP000654482">
    <property type="component" value="Unassembled WGS sequence"/>
</dbReference>
<dbReference type="EMBL" id="JADEWZ010000020">
    <property type="protein sequence ID" value="MBE9117103.1"/>
    <property type="molecule type" value="Genomic_DNA"/>
</dbReference>
<gene>
    <name evidence="2" type="ORF">IQ249_14470</name>
</gene>
<reference evidence="2" key="1">
    <citation type="submission" date="2020-10" db="EMBL/GenBank/DDBJ databases">
        <authorList>
            <person name="Castelo-Branco R."/>
            <person name="Eusebio N."/>
            <person name="Adriana R."/>
            <person name="Vieira A."/>
            <person name="Brugerolle De Fraissinette N."/>
            <person name="Rezende De Castro R."/>
            <person name="Schneider M.P."/>
            <person name="Vasconcelos V."/>
            <person name="Leao P.N."/>
        </authorList>
    </citation>
    <scope>NUCLEOTIDE SEQUENCE</scope>
    <source>
        <strain evidence="2">LEGE 07157</strain>
    </source>
</reference>
<dbReference type="AlphaFoldDB" id="A0A8J7IVA3"/>
<keyword evidence="1" id="KW-0812">Transmembrane</keyword>
<keyword evidence="1" id="KW-0472">Membrane</keyword>
<organism evidence="2 3">
    <name type="scientific">Lusitaniella coriacea LEGE 07157</name>
    <dbReference type="NCBI Taxonomy" id="945747"/>
    <lineage>
        <taxon>Bacteria</taxon>
        <taxon>Bacillati</taxon>
        <taxon>Cyanobacteriota</taxon>
        <taxon>Cyanophyceae</taxon>
        <taxon>Spirulinales</taxon>
        <taxon>Lusitaniellaceae</taxon>
        <taxon>Lusitaniella</taxon>
    </lineage>
</organism>
<protein>
    <submittedName>
        <fullName evidence="2">Zinc ribbon domain-containing protein</fullName>
    </submittedName>
</protein>
<comment type="caution">
    <text evidence="2">The sequence shown here is derived from an EMBL/GenBank/DDBJ whole genome shotgun (WGS) entry which is preliminary data.</text>
</comment>
<feature type="transmembrane region" description="Helical" evidence="1">
    <location>
        <begin position="103"/>
        <end position="119"/>
    </location>
</feature>
<evidence type="ECO:0000256" key="1">
    <source>
        <dbReference type="SAM" id="Phobius"/>
    </source>
</evidence>
<accession>A0A8J7IVA3</accession>
<keyword evidence="1" id="KW-1133">Transmembrane helix</keyword>
<evidence type="ECO:0000313" key="2">
    <source>
        <dbReference type="EMBL" id="MBE9117103.1"/>
    </source>
</evidence>
<dbReference type="RefSeq" id="WP_194030191.1">
    <property type="nucleotide sequence ID" value="NZ_JADEWZ010000020.1"/>
</dbReference>
<proteinExistence type="predicted"/>
<name>A0A8J7IVA3_9CYAN</name>
<sequence>MPSCPKCNNLVDTEAIRCPHCDNPLKAYGHPGVDLYQATGETFLCDRCLYHEDDSCTFPKRPYAKTCTLFCDRENSPTKDPNAFVYQQSGWVRLKTWCFRNRAILLLLIIVVVSVAIALN</sequence>
<keyword evidence="3" id="KW-1185">Reference proteome</keyword>
<evidence type="ECO:0000313" key="3">
    <source>
        <dbReference type="Proteomes" id="UP000654482"/>
    </source>
</evidence>